<dbReference type="PANTHER" id="PTHR23310">
    <property type="entry name" value="ACYL-COA-BINDING PROTEIN, ACBP"/>
    <property type="match status" value="1"/>
</dbReference>
<keyword evidence="4" id="KW-0472">Membrane</keyword>
<accession>A0A059AN03</accession>
<sequence length="260" mass="28603">MLFLEFAFFVILASLVLLCVVVAKLRDVADRRTADRAPTSSLGSRKDSTGEGGAARRNTRSDSGDSAAREPASGDRTASGVGIAGSKEPDGVCAGTGTEPRRKECDEIDGGLADDDEWEGVERSQSARLFGRAVRFACSARNADLISGIHGEPTMKLYGLHRVALEGPCREHRPMTFKVSARAKWNAWQRLGNISPEVAMEEYIDLLSEKFPNWMQNDAVEDEVCTDAEAFWKLICNLRTAIEQQTKIDRNRLQKLNPAQ</sequence>
<keyword evidence="4" id="KW-0812">Transmembrane</keyword>
<dbReference type="PANTHER" id="PTHR23310:SF105">
    <property type="entry name" value="ACYL-COA-BINDING DOMAIN-CONTAINING PROTEIN 5"/>
    <property type="match status" value="1"/>
</dbReference>
<protein>
    <recommendedName>
        <fullName evidence="5">ACB domain-containing protein</fullName>
    </recommendedName>
</protein>
<keyword evidence="2" id="KW-0446">Lipid-binding</keyword>
<evidence type="ECO:0000256" key="3">
    <source>
        <dbReference type="SAM" id="MobiDB-lite"/>
    </source>
</evidence>
<evidence type="ECO:0000259" key="5">
    <source>
        <dbReference type="PROSITE" id="PS51228"/>
    </source>
</evidence>
<dbReference type="InParanoid" id="A0A059AN03"/>
<dbReference type="GO" id="GO:0006631">
    <property type="term" value="P:fatty acid metabolic process"/>
    <property type="evidence" value="ECO:0000318"/>
    <property type="project" value="GO_Central"/>
</dbReference>
<feature type="transmembrane region" description="Helical" evidence="4">
    <location>
        <begin position="6"/>
        <end position="23"/>
    </location>
</feature>
<feature type="region of interest" description="Disordered" evidence="3">
    <location>
        <begin position="32"/>
        <end position="114"/>
    </location>
</feature>
<evidence type="ECO:0000313" key="6">
    <source>
        <dbReference type="EMBL" id="KCW54775.1"/>
    </source>
</evidence>
<dbReference type="AlphaFoldDB" id="A0A059AN03"/>
<dbReference type="STRING" id="71139.A0A059AN03"/>
<dbReference type="PROSITE" id="PS51228">
    <property type="entry name" value="ACB_2"/>
    <property type="match status" value="1"/>
</dbReference>
<evidence type="ECO:0000256" key="1">
    <source>
        <dbReference type="ARBA" id="ARBA00005567"/>
    </source>
</evidence>
<organism evidence="6">
    <name type="scientific">Eucalyptus grandis</name>
    <name type="common">Flooded gum</name>
    <dbReference type="NCBI Taxonomy" id="71139"/>
    <lineage>
        <taxon>Eukaryota</taxon>
        <taxon>Viridiplantae</taxon>
        <taxon>Streptophyta</taxon>
        <taxon>Embryophyta</taxon>
        <taxon>Tracheophyta</taxon>
        <taxon>Spermatophyta</taxon>
        <taxon>Magnoliopsida</taxon>
        <taxon>eudicotyledons</taxon>
        <taxon>Gunneridae</taxon>
        <taxon>Pentapetalae</taxon>
        <taxon>rosids</taxon>
        <taxon>malvids</taxon>
        <taxon>Myrtales</taxon>
        <taxon>Myrtaceae</taxon>
        <taxon>Myrtoideae</taxon>
        <taxon>Eucalypteae</taxon>
        <taxon>Eucalyptus</taxon>
    </lineage>
</organism>
<evidence type="ECO:0000256" key="2">
    <source>
        <dbReference type="ARBA" id="ARBA00023121"/>
    </source>
</evidence>
<dbReference type="SUPFAM" id="SSF47027">
    <property type="entry name" value="Acyl-CoA binding protein"/>
    <property type="match status" value="1"/>
</dbReference>
<dbReference type="InterPro" id="IPR014352">
    <property type="entry name" value="FERM/acyl-CoA-bd_prot_sf"/>
</dbReference>
<evidence type="ECO:0000256" key="4">
    <source>
        <dbReference type="SAM" id="Phobius"/>
    </source>
</evidence>
<dbReference type="eggNOG" id="KOG0817">
    <property type="taxonomic scope" value="Eukaryota"/>
</dbReference>
<comment type="similarity">
    <text evidence="1">Belongs to the ACBP family.</text>
</comment>
<dbReference type="Gene3D" id="1.20.80.10">
    <property type="match status" value="1"/>
</dbReference>
<reference evidence="6" key="1">
    <citation type="submission" date="2013-07" db="EMBL/GenBank/DDBJ databases">
        <title>The genome of Eucalyptus grandis.</title>
        <authorList>
            <person name="Schmutz J."/>
            <person name="Hayes R."/>
            <person name="Myburg A."/>
            <person name="Tuskan G."/>
            <person name="Grattapaglia D."/>
            <person name="Rokhsar D.S."/>
        </authorList>
    </citation>
    <scope>NUCLEOTIDE SEQUENCE</scope>
    <source>
        <tissue evidence="6">Leaf extractions</tissue>
    </source>
</reference>
<dbReference type="EMBL" id="KK198761">
    <property type="protein sequence ID" value="KCW54775.1"/>
    <property type="molecule type" value="Genomic_DNA"/>
</dbReference>
<feature type="domain" description="ACB" evidence="5">
    <location>
        <begin position="126"/>
        <end position="216"/>
    </location>
</feature>
<dbReference type="Pfam" id="PF00887">
    <property type="entry name" value="ACBP"/>
    <property type="match status" value="1"/>
</dbReference>
<keyword evidence="4" id="KW-1133">Transmembrane helix</keyword>
<gene>
    <name evidence="6" type="ORF">EUGRSUZ_I00720</name>
</gene>
<dbReference type="GO" id="GO:0000062">
    <property type="term" value="F:fatty-acyl-CoA binding"/>
    <property type="evidence" value="ECO:0000318"/>
    <property type="project" value="GO_Central"/>
</dbReference>
<dbReference type="InterPro" id="IPR000582">
    <property type="entry name" value="Acyl-CoA-binding_protein"/>
</dbReference>
<proteinExistence type="inferred from homology"/>
<name>A0A059AN03_EUCGR</name>
<dbReference type="Gramene" id="KCW54775">
    <property type="protein sequence ID" value="KCW54775"/>
    <property type="gene ID" value="EUGRSUZ_I00720"/>
</dbReference>
<dbReference type="InterPro" id="IPR035984">
    <property type="entry name" value="Acyl-CoA-binding_sf"/>
</dbReference>